<keyword evidence="2" id="KW-1185">Reference proteome</keyword>
<evidence type="ECO:0000313" key="1">
    <source>
        <dbReference type="EMBL" id="KAE9392886.1"/>
    </source>
</evidence>
<evidence type="ECO:0008006" key="3">
    <source>
        <dbReference type="Google" id="ProtNLM"/>
    </source>
</evidence>
<protein>
    <recommendedName>
        <fullName evidence="3">F-box domain-containing protein</fullName>
    </recommendedName>
</protein>
<proteinExistence type="predicted"/>
<feature type="non-terminal residue" evidence="1">
    <location>
        <position position="1"/>
    </location>
</feature>
<gene>
    <name evidence="1" type="ORF">BT96DRAFT_786114</name>
</gene>
<name>A0A6A4H529_9AGAR</name>
<organism evidence="1 2">
    <name type="scientific">Gymnopus androsaceus JB14</name>
    <dbReference type="NCBI Taxonomy" id="1447944"/>
    <lineage>
        <taxon>Eukaryota</taxon>
        <taxon>Fungi</taxon>
        <taxon>Dikarya</taxon>
        <taxon>Basidiomycota</taxon>
        <taxon>Agaricomycotina</taxon>
        <taxon>Agaricomycetes</taxon>
        <taxon>Agaricomycetidae</taxon>
        <taxon>Agaricales</taxon>
        <taxon>Marasmiineae</taxon>
        <taxon>Omphalotaceae</taxon>
        <taxon>Gymnopus</taxon>
    </lineage>
</organism>
<sequence length="50" mass="6041">LMSSFPQEIFDFFIDYLSHSPADLKSLSLVEKSWLPRTRKHLFRRFRISP</sequence>
<accession>A0A6A4H529</accession>
<dbReference type="Proteomes" id="UP000799118">
    <property type="component" value="Unassembled WGS sequence"/>
</dbReference>
<dbReference type="EMBL" id="ML769585">
    <property type="protein sequence ID" value="KAE9392886.1"/>
    <property type="molecule type" value="Genomic_DNA"/>
</dbReference>
<dbReference type="OrthoDB" id="2745898at2759"/>
<dbReference type="AlphaFoldDB" id="A0A6A4H529"/>
<evidence type="ECO:0000313" key="2">
    <source>
        <dbReference type="Proteomes" id="UP000799118"/>
    </source>
</evidence>
<reference evidence="1" key="1">
    <citation type="journal article" date="2019" name="Environ. Microbiol.">
        <title>Fungal ecological strategies reflected in gene transcription - a case study of two litter decomposers.</title>
        <authorList>
            <person name="Barbi F."/>
            <person name="Kohler A."/>
            <person name="Barry K."/>
            <person name="Baskaran P."/>
            <person name="Daum C."/>
            <person name="Fauchery L."/>
            <person name="Ihrmark K."/>
            <person name="Kuo A."/>
            <person name="LaButti K."/>
            <person name="Lipzen A."/>
            <person name="Morin E."/>
            <person name="Grigoriev I.V."/>
            <person name="Henrissat B."/>
            <person name="Lindahl B."/>
            <person name="Martin F."/>
        </authorList>
    </citation>
    <scope>NUCLEOTIDE SEQUENCE</scope>
    <source>
        <strain evidence="1">JB14</strain>
    </source>
</reference>
<feature type="non-terminal residue" evidence="1">
    <location>
        <position position="50"/>
    </location>
</feature>